<dbReference type="SUPFAM" id="SSF56519">
    <property type="entry name" value="Penicillin binding protein dimerisation domain"/>
    <property type="match status" value="1"/>
</dbReference>
<dbReference type="PROSITE" id="PS51178">
    <property type="entry name" value="PASTA"/>
    <property type="match status" value="1"/>
</dbReference>
<dbReference type="InterPro" id="IPR005311">
    <property type="entry name" value="PBP_dimer"/>
</dbReference>
<evidence type="ECO:0000256" key="4">
    <source>
        <dbReference type="SAM" id="MobiDB-lite"/>
    </source>
</evidence>
<dbReference type="Gene3D" id="3.30.10.20">
    <property type="match status" value="1"/>
</dbReference>
<feature type="domain" description="PASTA" evidence="6">
    <location>
        <begin position="607"/>
        <end position="667"/>
    </location>
</feature>
<dbReference type="InterPro" id="IPR050515">
    <property type="entry name" value="Beta-lactam/transpept"/>
</dbReference>
<dbReference type="Proteomes" id="UP001519287">
    <property type="component" value="Unassembled WGS sequence"/>
</dbReference>
<comment type="similarity">
    <text evidence="2">Belongs to the transpeptidase family.</text>
</comment>
<keyword evidence="3 5" id="KW-0472">Membrane</keyword>
<accession>A0ABS4J0Z2</accession>
<keyword evidence="5" id="KW-1133">Transmembrane helix</keyword>
<dbReference type="SMART" id="SM00740">
    <property type="entry name" value="PASTA"/>
    <property type="match status" value="2"/>
</dbReference>
<dbReference type="RefSeq" id="WP_209974115.1">
    <property type="nucleotide sequence ID" value="NZ_JAGGLB010000015.1"/>
</dbReference>
<sequence>MTKKIRARSLLIGGVFTLLFVILLVKVYYIQGVDASRLLGMAKKAWETDQVLAPERGSIVDRNNKALALNTTAYTVSLNPQLINKNGILEEVVEGLSTILLDANRDKAELTDKIRQRATRKKDDGINFAVSVEIRNEGWKIDKSKADLVLELDKSLRKKLNTKLKIGIELIEEEKRYYPGDTLASHLLGFMSKEGKAVSGLEASMDEVLTGVAGKLKYETDAKGIELPDSKIDFLPAEDGKNIRLTIDKNIQFYIESALAKVEQQFHPKSMTAIAVNPQTMEILGMANVPTFNPNEYWNFNDQGDFINHAVASQYEPGSTFKIVTLAGAVEENLFNPNEIYQSGSIRVPGRTLHDHNWVGWGPISYLDGLKRSSNVAFVKLGYEKLGPKKLEDYIRKFGFGEKSNIDILGEVSGLVKLKYESDFATATYGQGGVVVTALQQTAAYAAIANGGKLMWPHVVKDIVDPVTGEVVESFAPREISRVVSESTAKQVSEYLEQVVSDKVKGTGNKAAIEGYRVAGKTGTANLVVEGGKGYADKQWVISFIGYAPVENPQILVTIIVDRPELNGNYHNGGYVAAPAFKEIVSQTLQYLGVASSTQQTKQTAPATDKITVPDFTVLTLTAAKESAERLGLTLETLGKGAKVVMQYPKAGAEVGPAQRVYIAMEQPEALPLPDFTGESLRDAIEFCSFLKVNCQTVGEGYVVSQTVTGEGDSKAVVLQLSPLNKPASTVEEGTDPNGSPSQEEQGSTDPNQAETSGSEENQGSNSAE</sequence>
<dbReference type="Pfam" id="PF00905">
    <property type="entry name" value="Transpeptidase"/>
    <property type="match status" value="1"/>
</dbReference>
<comment type="subcellular location">
    <subcellularLocation>
        <location evidence="1">Membrane</location>
    </subcellularLocation>
</comment>
<reference evidence="7 8" key="1">
    <citation type="submission" date="2021-03" db="EMBL/GenBank/DDBJ databases">
        <title>Genomic Encyclopedia of Type Strains, Phase IV (KMG-IV): sequencing the most valuable type-strain genomes for metagenomic binning, comparative biology and taxonomic classification.</title>
        <authorList>
            <person name="Goeker M."/>
        </authorList>
    </citation>
    <scope>NUCLEOTIDE SEQUENCE [LARGE SCALE GENOMIC DNA]</scope>
    <source>
        <strain evidence="7 8">DSM 26048</strain>
    </source>
</reference>
<dbReference type="InterPro" id="IPR005543">
    <property type="entry name" value="PASTA_dom"/>
</dbReference>
<keyword evidence="5" id="KW-0812">Transmembrane</keyword>
<dbReference type="SUPFAM" id="SSF54184">
    <property type="entry name" value="Penicillin-binding protein 2x (pbp-2x), c-terminal domain"/>
    <property type="match status" value="2"/>
</dbReference>
<organism evidence="7 8">
    <name type="scientific">Paenibacillus eucommiae</name>
    <dbReference type="NCBI Taxonomy" id="1355755"/>
    <lineage>
        <taxon>Bacteria</taxon>
        <taxon>Bacillati</taxon>
        <taxon>Bacillota</taxon>
        <taxon>Bacilli</taxon>
        <taxon>Bacillales</taxon>
        <taxon>Paenibacillaceae</taxon>
        <taxon>Paenibacillus</taxon>
    </lineage>
</organism>
<evidence type="ECO:0000259" key="6">
    <source>
        <dbReference type="PROSITE" id="PS51178"/>
    </source>
</evidence>
<dbReference type="SUPFAM" id="SSF56601">
    <property type="entry name" value="beta-lactamase/transpeptidase-like"/>
    <property type="match status" value="1"/>
</dbReference>
<comment type="caution">
    <text evidence="7">The sequence shown here is derived from an EMBL/GenBank/DDBJ whole genome shotgun (WGS) entry which is preliminary data.</text>
</comment>
<dbReference type="Gene3D" id="3.40.710.10">
    <property type="entry name" value="DD-peptidase/beta-lactamase superfamily"/>
    <property type="match status" value="1"/>
</dbReference>
<dbReference type="InterPro" id="IPR012338">
    <property type="entry name" value="Beta-lactam/transpept-like"/>
</dbReference>
<gene>
    <name evidence="7" type="ORF">J2Z66_004414</name>
</gene>
<dbReference type="CDD" id="cd06576">
    <property type="entry name" value="PASTA_Pbp2x-like_1"/>
    <property type="match status" value="1"/>
</dbReference>
<dbReference type="InterPro" id="IPR036138">
    <property type="entry name" value="PBP_dimer_sf"/>
</dbReference>
<dbReference type="EMBL" id="JAGGLB010000015">
    <property type="protein sequence ID" value="MBP1992801.1"/>
    <property type="molecule type" value="Genomic_DNA"/>
</dbReference>
<dbReference type="PANTHER" id="PTHR30627:SF1">
    <property type="entry name" value="PEPTIDOGLYCAN D,D-TRANSPEPTIDASE FTSI"/>
    <property type="match status" value="1"/>
</dbReference>
<evidence type="ECO:0000256" key="3">
    <source>
        <dbReference type="ARBA" id="ARBA00023136"/>
    </source>
</evidence>
<name>A0ABS4J0Z2_9BACL</name>
<dbReference type="Pfam" id="PF03793">
    <property type="entry name" value="PASTA"/>
    <property type="match status" value="1"/>
</dbReference>
<dbReference type="Gene3D" id="3.90.1310.10">
    <property type="entry name" value="Penicillin-binding protein 2a (Domain 2)"/>
    <property type="match status" value="1"/>
</dbReference>
<dbReference type="PANTHER" id="PTHR30627">
    <property type="entry name" value="PEPTIDOGLYCAN D,D-TRANSPEPTIDASE"/>
    <property type="match status" value="1"/>
</dbReference>
<evidence type="ECO:0000256" key="2">
    <source>
        <dbReference type="ARBA" id="ARBA00007171"/>
    </source>
</evidence>
<dbReference type="Pfam" id="PF03717">
    <property type="entry name" value="PBP_dimer"/>
    <property type="match status" value="1"/>
</dbReference>
<feature type="region of interest" description="Disordered" evidence="4">
    <location>
        <begin position="722"/>
        <end position="769"/>
    </location>
</feature>
<protein>
    <submittedName>
        <fullName evidence="7">Penicillin-binding protein 2B</fullName>
    </submittedName>
</protein>
<feature type="transmembrane region" description="Helical" evidence="5">
    <location>
        <begin position="9"/>
        <end position="29"/>
    </location>
</feature>
<dbReference type="InterPro" id="IPR001460">
    <property type="entry name" value="PCN-bd_Tpept"/>
</dbReference>
<evidence type="ECO:0000313" key="8">
    <source>
        <dbReference type="Proteomes" id="UP001519287"/>
    </source>
</evidence>
<evidence type="ECO:0000256" key="1">
    <source>
        <dbReference type="ARBA" id="ARBA00004370"/>
    </source>
</evidence>
<keyword evidence="8" id="KW-1185">Reference proteome</keyword>
<evidence type="ECO:0000256" key="5">
    <source>
        <dbReference type="SAM" id="Phobius"/>
    </source>
</evidence>
<proteinExistence type="inferred from homology"/>
<feature type="compositionally biased region" description="Polar residues" evidence="4">
    <location>
        <begin position="737"/>
        <end position="769"/>
    </location>
</feature>
<evidence type="ECO:0000313" key="7">
    <source>
        <dbReference type="EMBL" id="MBP1992801.1"/>
    </source>
</evidence>